<dbReference type="Proteomes" id="UP001458880">
    <property type="component" value="Unassembled WGS sequence"/>
</dbReference>
<comment type="caution">
    <text evidence="1">The sequence shown here is derived from an EMBL/GenBank/DDBJ whole genome shotgun (WGS) entry which is preliminary data.</text>
</comment>
<reference evidence="1 2" key="1">
    <citation type="journal article" date="2024" name="BMC Genomics">
        <title>De novo assembly and annotation of Popillia japonica's genome with initial clues to its potential as an invasive pest.</title>
        <authorList>
            <person name="Cucini C."/>
            <person name="Boschi S."/>
            <person name="Funari R."/>
            <person name="Cardaioli E."/>
            <person name="Iannotti N."/>
            <person name="Marturano G."/>
            <person name="Paoli F."/>
            <person name="Bruttini M."/>
            <person name="Carapelli A."/>
            <person name="Frati F."/>
            <person name="Nardi F."/>
        </authorList>
    </citation>
    <scope>NUCLEOTIDE SEQUENCE [LARGE SCALE GENOMIC DNA]</scope>
    <source>
        <strain evidence="1">DMR45628</strain>
    </source>
</reference>
<name>A0AAW1IUF4_POPJA</name>
<dbReference type="EMBL" id="JASPKY010000540">
    <property type="protein sequence ID" value="KAK9693519.1"/>
    <property type="molecule type" value="Genomic_DNA"/>
</dbReference>
<accession>A0AAW1IUF4</accession>
<evidence type="ECO:0000313" key="2">
    <source>
        <dbReference type="Proteomes" id="UP001458880"/>
    </source>
</evidence>
<keyword evidence="2" id="KW-1185">Reference proteome</keyword>
<gene>
    <name evidence="1" type="ORF">QE152_g34145</name>
</gene>
<dbReference type="AlphaFoldDB" id="A0AAW1IUF4"/>
<organism evidence="1 2">
    <name type="scientific">Popillia japonica</name>
    <name type="common">Japanese beetle</name>
    <dbReference type="NCBI Taxonomy" id="7064"/>
    <lineage>
        <taxon>Eukaryota</taxon>
        <taxon>Metazoa</taxon>
        <taxon>Ecdysozoa</taxon>
        <taxon>Arthropoda</taxon>
        <taxon>Hexapoda</taxon>
        <taxon>Insecta</taxon>
        <taxon>Pterygota</taxon>
        <taxon>Neoptera</taxon>
        <taxon>Endopterygota</taxon>
        <taxon>Coleoptera</taxon>
        <taxon>Polyphaga</taxon>
        <taxon>Scarabaeiformia</taxon>
        <taxon>Scarabaeidae</taxon>
        <taxon>Rutelinae</taxon>
        <taxon>Popillia</taxon>
    </lineage>
</organism>
<sequence length="127" mass="13736">MIDGCLNEVAIINHGATAQPSPYAALRKLTCISINHGATAQPSPYAALRKLTCISIQKTNGALTIHPYTCTPDTRSGLSYNGTMKQKAILKTILQKVAVRTGCGNTTMTLLLKMMSLKNVHFNVKDF</sequence>
<protein>
    <submittedName>
        <fullName evidence="1">Uncharacterized protein</fullName>
    </submittedName>
</protein>
<evidence type="ECO:0000313" key="1">
    <source>
        <dbReference type="EMBL" id="KAK9693519.1"/>
    </source>
</evidence>
<proteinExistence type="predicted"/>